<accession>X0Y7D0</accession>
<dbReference type="SUPFAM" id="SSF53067">
    <property type="entry name" value="Actin-like ATPase domain"/>
    <property type="match status" value="1"/>
</dbReference>
<gene>
    <name evidence="4" type="ORF">S01H1_66714</name>
</gene>
<dbReference type="Pfam" id="PF00370">
    <property type="entry name" value="FGGY_N"/>
    <property type="match status" value="1"/>
</dbReference>
<evidence type="ECO:0000313" key="4">
    <source>
        <dbReference type="EMBL" id="GAG32791.1"/>
    </source>
</evidence>
<dbReference type="PANTHER" id="PTHR43095">
    <property type="entry name" value="SUGAR KINASE"/>
    <property type="match status" value="1"/>
</dbReference>
<dbReference type="GO" id="GO:0005975">
    <property type="term" value="P:carbohydrate metabolic process"/>
    <property type="evidence" value="ECO:0007669"/>
    <property type="project" value="InterPro"/>
</dbReference>
<evidence type="ECO:0000259" key="3">
    <source>
        <dbReference type="Pfam" id="PF00370"/>
    </source>
</evidence>
<feature type="domain" description="Carbohydrate kinase FGGY N-terminal" evidence="3">
    <location>
        <begin position="24"/>
        <end position="250"/>
    </location>
</feature>
<dbReference type="EMBL" id="BARS01044124">
    <property type="protein sequence ID" value="GAG32791.1"/>
    <property type="molecule type" value="Genomic_DNA"/>
</dbReference>
<proteinExistence type="predicted"/>
<keyword evidence="2" id="KW-0418">Kinase</keyword>
<evidence type="ECO:0000256" key="1">
    <source>
        <dbReference type="ARBA" id="ARBA00022679"/>
    </source>
</evidence>
<feature type="non-terminal residue" evidence="4">
    <location>
        <position position="1"/>
    </location>
</feature>
<dbReference type="PROSITE" id="PS00933">
    <property type="entry name" value="FGGY_KINASES_1"/>
    <property type="match status" value="1"/>
</dbReference>
<dbReference type="Gene3D" id="3.30.420.40">
    <property type="match status" value="1"/>
</dbReference>
<dbReference type="GO" id="GO:0016301">
    <property type="term" value="F:kinase activity"/>
    <property type="evidence" value="ECO:0007669"/>
    <property type="project" value="UniProtKB-KW"/>
</dbReference>
<dbReference type="InterPro" id="IPR018483">
    <property type="entry name" value="Carb_kinase_FGGY_CS"/>
</dbReference>
<reference evidence="4" key="1">
    <citation type="journal article" date="2014" name="Front. Microbiol.">
        <title>High frequency of phylogenetically diverse reductive dehalogenase-homologous genes in deep subseafloor sedimentary metagenomes.</title>
        <authorList>
            <person name="Kawai M."/>
            <person name="Futagami T."/>
            <person name="Toyoda A."/>
            <person name="Takaki Y."/>
            <person name="Nishi S."/>
            <person name="Hori S."/>
            <person name="Arai W."/>
            <person name="Tsubouchi T."/>
            <person name="Morono Y."/>
            <person name="Uchiyama I."/>
            <person name="Ito T."/>
            <person name="Fujiyama A."/>
            <person name="Inagaki F."/>
            <person name="Takami H."/>
        </authorList>
    </citation>
    <scope>NUCLEOTIDE SEQUENCE</scope>
    <source>
        <strain evidence="4">Expedition CK06-06</strain>
    </source>
</reference>
<dbReference type="GO" id="GO:0016773">
    <property type="term" value="F:phosphotransferase activity, alcohol group as acceptor"/>
    <property type="evidence" value="ECO:0007669"/>
    <property type="project" value="InterPro"/>
</dbReference>
<keyword evidence="1" id="KW-0808">Transferase</keyword>
<organism evidence="4">
    <name type="scientific">marine sediment metagenome</name>
    <dbReference type="NCBI Taxonomy" id="412755"/>
    <lineage>
        <taxon>unclassified sequences</taxon>
        <taxon>metagenomes</taxon>
        <taxon>ecological metagenomes</taxon>
    </lineage>
</organism>
<dbReference type="InterPro" id="IPR050406">
    <property type="entry name" value="FGGY_Carb_Kinase"/>
</dbReference>
<dbReference type="InterPro" id="IPR018484">
    <property type="entry name" value="FGGY_N"/>
</dbReference>
<dbReference type="AlphaFoldDB" id="X0Y7D0"/>
<dbReference type="InterPro" id="IPR043129">
    <property type="entry name" value="ATPase_NBD"/>
</dbReference>
<protein>
    <recommendedName>
        <fullName evidence="3">Carbohydrate kinase FGGY N-terminal domain-containing protein</fullName>
    </recommendedName>
</protein>
<sequence>LVQCGVNAGPFARDPEGRAANMAYYLGIDVGTSGTKSLVMDARGRVLATATAEHGVSAPKPGWSEQRPDDWWRSTARSVRAAVRKAKAPGKQIAGVGLSGQMHGLVITDAAGKPLRPSIIWNDQRTGPQAEEIERTVGGKRKLISLVGNVAMTSFTLTKLLWVRQHEPRVYGRIRHLLLPKDYVRLRLTGEYAGEVSDMSGTLMLDQKKRNWSKKIIEIFQLDGDVLPPVAESHEVTGRLTRSAAATLGL</sequence>
<name>X0Y7D0_9ZZZZ</name>
<dbReference type="PANTHER" id="PTHR43095:SF5">
    <property type="entry name" value="XYLULOSE KINASE"/>
    <property type="match status" value="1"/>
</dbReference>
<comment type="caution">
    <text evidence="4">The sequence shown here is derived from an EMBL/GenBank/DDBJ whole genome shotgun (WGS) entry which is preliminary data.</text>
</comment>
<evidence type="ECO:0000256" key="2">
    <source>
        <dbReference type="ARBA" id="ARBA00022777"/>
    </source>
</evidence>
<feature type="non-terminal residue" evidence="4">
    <location>
        <position position="250"/>
    </location>
</feature>